<sequence length="240" mass="25510">MAEKGGGGFGFTPSTAKKSSFKQPVAKSAVGGSSKKHKTVQFDTSSESEGSPVANNNNGSFKSNGKGLFDSSASKGDTDKGGKGGKTGKGWGKSSAPKLPVVVQLEIEKDLPKNAKCMMDCAAEAALQGIQDQLSILSRDPTIKLPLAFNKALEYAKGSGRYSNPLAVWHALEYPYNTAYAALIKLRVLKITESELCLISNVCPDTVDEVYALIPSLKTNRLTTEGAIKNLLYELDNLKS</sequence>
<dbReference type="AlphaFoldDB" id="A0A4Y7IS15"/>
<evidence type="ECO:0000259" key="5">
    <source>
        <dbReference type="SMART" id="SM00657"/>
    </source>
</evidence>
<feature type="compositionally biased region" description="Polar residues" evidence="4">
    <location>
        <begin position="12"/>
        <end position="22"/>
    </location>
</feature>
<evidence type="ECO:0000313" key="6">
    <source>
        <dbReference type="EMBL" id="RZC50511.1"/>
    </source>
</evidence>
<reference evidence="6 7" key="1">
    <citation type="journal article" date="2018" name="Science">
        <title>The opium poppy genome and morphinan production.</title>
        <authorList>
            <person name="Guo L."/>
            <person name="Winzer T."/>
            <person name="Yang X."/>
            <person name="Li Y."/>
            <person name="Ning Z."/>
            <person name="He Z."/>
            <person name="Teodor R."/>
            <person name="Lu Y."/>
            <person name="Bowser T.A."/>
            <person name="Graham I.A."/>
            <person name="Ye K."/>
        </authorList>
    </citation>
    <scope>NUCLEOTIDE SEQUENCE [LARGE SCALE GENOMIC DNA]</scope>
    <source>
        <strain evidence="7">cv. HN1</strain>
        <tissue evidence="6">Leaves</tissue>
    </source>
</reference>
<dbReference type="GO" id="GO:0005634">
    <property type="term" value="C:nucleus"/>
    <property type="evidence" value="ECO:0007669"/>
    <property type="project" value="UniProtKB-SubCell"/>
</dbReference>
<dbReference type="InterPro" id="IPR005574">
    <property type="entry name" value="Rpb4/RPC9"/>
</dbReference>
<dbReference type="GO" id="GO:0006352">
    <property type="term" value="P:DNA-templated transcription initiation"/>
    <property type="evidence" value="ECO:0007669"/>
    <property type="project" value="InterPro"/>
</dbReference>
<dbReference type="InterPro" id="IPR045222">
    <property type="entry name" value="Rpb4-like"/>
</dbReference>
<dbReference type="Proteomes" id="UP000316621">
    <property type="component" value="Chromosome 2"/>
</dbReference>
<dbReference type="SUPFAM" id="SSF47819">
    <property type="entry name" value="HRDC-like"/>
    <property type="match status" value="1"/>
</dbReference>
<organism evidence="6 7">
    <name type="scientific">Papaver somniferum</name>
    <name type="common">Opium poppy</name>
    <dbReference type="NCBI Taxonomy" id="3469"/>
    <lineage>
        <taxon>Eukaryota</taxon>
        <taxon>Viridiplantae</taxon>
        <taxon>Streptophyta</taxon>
        <taxon>Embryophyta</taxon>
        <taxon>Tracheophyta</taxon>
        <taxon>Spermatophyta</taxon>
        <taxon>Magnoliopsida</taxon>
        <taxon>Ranunculales</taxon>
        <taxon>Papaveraceae</taxon>
        <taxon>Papaveroideae</taxon>
        <taxon>Papaver</taxon>
    </lineage>
</organism>
<dbReference type="STRING" id="3469.A0A4Y7IS15"/>
<dbReference type="SMART" id="SM00657">
    <property type="entry name" value="RPOL4c"/>
    <property type="match status" value="1"/>
</dbReference>
<evidence type="ECO:0000313" key="7">
    <source>
        <dbReference type="Proteomes" id="UP000316621"/>
    </source>
</evidence>
<dbReference type="InterPro" id="IPR038324">
    <property type="entry name" value="Rpb4/RPC9_sf"/>
</dbReference>
<evidence type="ECO:0000256" key="3">
    <source>
        <dbReference type="ARBA" id="ARBA00025724"/>
    </source>
</evidence>
<name>A0A4Y7IS15_PAPSO</name>
<feature type="compositionally biased region" description="Low complexity" evidence="4">
    <location>
        <begin position="55"/>
        <end position="75"/>
    </location>
</feature>
<dbReference type="OMA" id="THYSKPD"/>
<comment type="subcellular location">
    <subcellularLocation>
        <location evidence="1">Nucleus</location>
    </subcellularLocation>
</comment>
<dbReference type="EMBL" id="CM010716">
    <property type="protein sequence ID" value="RZC50511.1"/>
    <property type="molecule type" value="Genomic_DNA"/>
</dbReference>
<dbReference type="Gramene" id="RZC50511">
    <property type="protein sequence ID" value="RZC50511"/>
    <property type="gene ID" value="C5167_018944"/>
</dbReference>
<protein>
    <recommendedName>
        <fullName evidence="5">RNA polymerase Rpb4/RPC9 core domain-containing protein</fullName>
    </recommendedName>
</protein>
<evidence type="ECO:0000256" key="2">
    <source>
        <dbReference type="ARBA" id="ARBA00023242"/>
    </source>
</evidence>
<dbReference type="GO" id="GO:0030880">
    <property type="term" value="C:RNA polymerase complex"/>
    <property type="evidence" value="ECO:0007669"/>
    <property type="project" value="InterPro"/>
</dbReference>
<dbReference type="InterPro" id="IPR006590">
    <property type="entry name" value="RNA_pol_Rpb4/RPC9_core"/>
</dbReference>
<feature type="domain" description="RNA polymerase Rpb4/RPC9 core" evidence="5">
    <location>
        <begin position="110"/>
        <end position="240"/>
    </location>
</feature>
<feature type="compositionally biased region" description="Gly residues" evidence="4">
    <location>
        <begin position="1"/>
        <end position="10"/>
    </location>
</feature>
<keyword evidence="2" id="KW-0539">Nucleus</keyword>
<dbReference type="InterPro" id="IPR010997">
    <property type="entry name" value="HRDC-like_sf"/>
</dbReference>
<dbReference type="PANTHER" id="PTHR21297">
    <property type="entry name" value="DNA-DIRECTED RNA POLYMERASE II"/>
    <property type="match status" value="1"/>
</dbReference>
<dbReference type="Pfam" id="PF03874">
    <property type="entry name" value="RNA_pol_Rpb4"/>
    <property type="match status" value="1"/>
</dbReference>
<gene>
    <name evidence="6" type="ORF">C5167_018944</name>
</gene>
<feature type="region of interest" description="Disordered" evidence="4">
    <location>
        <begin position="1"/>
        <end position="95"/>
    </location>
</feature>
<evidence type="ECO:0000256" key="1">
    <source>
        <dbReference type="ARBA" id="ARBA00004123"/>
    </source>
</evidence>
<dbReference type="GO" id="GO:0000166">
    <property type="term" value="F:nucleotide binding"/>
    <property type="evidence" value="ECO:0007669"/>
    <property type="project" value="InterPro"/>
</dbReference>
<comment type="similarity">
    <text evidence="3">Belongs to the eukaryotic RPB4 RNA polymerase subunit family.</text>
</comment>
<dbReference type="Gene3D" id="1.20.1250.40">
    <property type="match status" value="1"/>
</dbReference>
<accession>A0A4Y7IS15</accession>
<keyword evidence="7" id="KW-1185">Reference proteome</keyword>
<proteinExistence type="inferred from homology"/>
<evidence type="ECO:0000256" key="4">
    <source>
        <dbReference type="SAM" id="MobiDB-lite"/>
    </source>
</evidence>